<gene>
    <name evidence="4" type="ORF">Rhal01_02845</name>
</gene>
<evidence type="ECO:0000313" key="5">
    <source>
        <dbReference type="Proteomes" id="UP001424741"/>
    </source>
</evidence>
<dbReference type="Pfam" id="PF01066">
    <property type="entry name" value="CDP-OH_P_transf"/>
    <property type="match status" value="1"/>
</dbReference>
<feature type="transmembrane region" description="Helical" evidence="3">
    <location>
        <begin position="146"/>
        <end position="171"/>
    </location>
</feature>
<dbReference type="Proteomes" id="UP001424741">
    <property type="component" value="Unassembled WGS sequence"/>
</dbReference>
<feature type="transmembrane region" description="Helical" evidence="3">
    <location>
        <begin position="76"/>
        <end position="95"/>
    </location>
</feature>
<keyword evidence="3" id="KW-1133">Transmembrane helix</keyword>
<dbReference type="InterPro" id="IPR048254">
    <property type="entry name" value="CDP_ALCOHOL_P_TRANSF_CS"/>
</dbReference>
<feature type="transmembrane region" description="Helical" evidence="3">
    <location>
        <begin position="218"/>
        <end position="238"/>
    </location>
</feature>
<proteinExistence type="inferred from homology"/>
<accession>A0ABP9V3R4</accession>
<evidence type="ECO:0008006" key="6">
    <source>
        <dbReference type="Google" id="ProtNLM"/>
    </source>
</evidence>
<dbReference type="EMBL" id="BAABRL010000009">
    <property type="protein sequence ID" value="GAA5496660.1"/>
    <property type="molecule type" value="Genomic_DNA"/>
</dbReference>
<keyword evidence="3" id="KW-0472">Membrane</keyword>
<feature type="transmembrane region" description="Helical" evidence="3">
    <location>
        <begin position="52"/>
        <end position="70"/>
    </location>
</feature>
<dbReference type="InterPro" id="IPR043130">
    <property type="entry name" value="CDP-OH_PTrfase_TM_dom"/>
</dbReference>
<keyword evidence="1 2" id="KW-0808">Transferase</keyword>
<sequence length="248" mass="27031">MDGTMSNSPKPEWSRFAELVHAGGGQWLTRGYHHLGAMGAFAASRLGLSPNAVTLVSALCVLVAVCILGYTGLGSLWASVVVFVLMAVGYVLDCADGQLARATQQCSKLGAWLDHLVDAGKIFLVNFCIGWVLINRPEVHGLEVALCFVAMVLNITGSALYFFAWNFKVLIAGDGLIERMSDKKSQGKVRLLKLSHQVTDYGWFPFIFLVMVDPGKFAMVYLVYGAITFLIFMGYIVLSAGYMAKLKD</sequence>
<reference evidence="4 5" key="1">
    <citation type="submission" date="2024-02" db="EMBL/GenBank/DDBJ databases">
        <title>Rubritalea halochordaticola NBRC 107102.</title>
        <authorList>
            <person name="Ichikawa N."/>
            <person name="Katano-Makiyama Y."/>
            <person name="Hidaka K."/>
        </authorList>
    </citation>
    <scope>NUCLEOTIDE SEQUENCE [LARGE SCALE GENOMIC DNA]</scope>
    <source>
        <strain evidence="4 5">NBRC 107102</strain>
    </source>
</reference>
<evidence type="ECO:0000256" key="3">
    <source>
        <dbReference type="SAM" id="Phobius"/>
    </source>
</evidence>
<evidence type="ECO:0000256" key="1">
    <source>
        <dbReference type="ARBA" id="ARBA00022679"/>
    </source>
</evidence>
<organism evidence="4 5">
    <name type="scientific">Rubritalea halochordaticola</name>
    <dbReference type="NCBI Taxonomy" id="714537"/>
    <lineage>
        <taxon>Bacteria</taxon>
        <taxon>Pseudomonadati</taxon>
        <taxon>Verrucomicrobiota</taxon>
        <taxon>Verrucomicrobiia</taxon>
        <taxon>Verrucomicrobiales</taxon>
        <taxon>Rubritaleaceae</taxon>
        <taxon>Rubritalea</taxon>
    </lineage>
</organism>
<comment type="similarity">
    <text evidence="2">Belongs to the CDP-alcohol phosphatidyltransferase class-I family.</text>
</comment>
<name>A0ABP9V3R4_9BACT</name>
<comment type="caution">
    <text evidence="4">The sequence shown here is derived from an EMBL/GenBank/DDBJ whole genome shotgun (WGS) entry which is preliminary data.</text>
</comment>
<evidence type="ECO:0000256" key="2">
    <source>
        <dbReference type="RuleBase" id="RU003750"/>
    </source>
</evidence>
<evidence type="ECO:0000313" key="4">
    <source>
        <dbReference type="EMBL" id="GAA5496660.1"/>
    </source>
</evidence>
<dbReference type="InterPro" id="IPR000462">
    <property type="entry name" value="CDP-OH_P_trans"/>
</dbReference>
<feature type="transmembrane region" description="Helical" evidence="3">
    <location>
        <begin position="116"/>
        <end position="134"/>
    </location>
</feature>
<dbReference type="PROSITE" id="PS00379">
    <property type="entry name" value="CDP_ALCOHOL_P_TRANSF"/>
    <property type="match status" value="1"/>
</dbReference>
<dbReference type="Gene3D" id="1.20.120.1760">
    <property type="match status" value="1"/>
</dbReference>
<keyword evidence="3" id="KW-0812">Transmembrane</keyword>
<keyword evidence="5" id="KW-1185">Reference proteome</keyword>
<protein>
    <recommendedName>
        <fullName evidence="6">CDP-alcohol phosphatidyltransferase family protein</fullName>
    </recommendedName>
</protein>